<evidence type="ECO:0000313" key="19">
    <source>
        <dbReference type="EMBL" id="GGI13852.1"/>
    </source>
</evidence>
<protein>
    <recommendedName>
        <fullName evidence="13">DNA 3'-5' helicase</fullName>
        <ecNumber evidence="13">5.6.2.4</ecNumber>
    </recommendedName>
</protein>
<evidence type="ECO:0000256" key="10">
    <source>
        <dbReference type="ARBA" id="ARBA00023204"/>
    </source>
</evidence>
<keyword evidence="6 15" id="KW-0347">Helicase</keyword>
<feature type="region of interest" description="Disordered" evidence="16">
    <location>
        <begin position="1042"/>
        <end position="1074"/>
    </location>
</feature>
<evidence type="ECO:0000256" key="4">
    <source>
        <dbReference type="ARBA" id="ARBA00022763"/>
    </source>
</evidence>
<evidence type="ECO:0000256" key="6">
    <source>
        <dbReference type="ARBA" id="ARBA00022806"/>
    </source>
</evidence>
<dbReference type="Gene3D" id="3.90.320.10">
    <property type="match status" value="1"/>
</dbReference>
<evidence type="ECO:0000256" key="14">
    <source>
        <dbReference type="ARBA" id="ARBA00048988"/>
    </source>
</evidence>
<sequence length="1409" mass="155351">MSKIRPTEEQQAVIDAAIQDDILVIAGAGSGKTFTLMQRITALIEQGVAPEHILGLTFTRKAAAQLLDKVTQVVNAHRGTTAYSLMRPTVMTYDAFFQSIVKRYGLLVGMPQEMTPLSDAGAYQIAADIVGKHIEGALSLRTHNGSHKSFSTIVGEVLSLHDAIAASMIGGDIDTIDAAVARIRQWDDAFAHRFDTLGTPEEYAQAVRSVDSKNANRNLAQMQTIRANVSEREFLLDCVLEFDQAKRERGLAQFSDFTIAAYRLVHRFPSIGHAYRKLFSHVFLDEYQDTSTTQAQLLVSLFRGNSGQTAERSNMGISKSNRSAVTAVGDPFQSIYAWRGASPGAFRLFRQDFAMQDDVPSYTLSQTMRNSQVVLEAANTVTVPLRRPMQVPTSASLREVDVAQLRAKPEAVVGTVGALAVSTQGQQVQAVAQFARLAVQKYRKRAQEEHVSPVAVLMRSKAQIPVYRQAIEAAGLSCEVVGVEGLLQRPDVADMIAVLQALTFRDNPAHLMHVLASPRFALDTQALHTLAGLARATNEQMQYAALVEANAVEPGLTTSKEIRTALRSYRNALAPARTIVDVITNQHFAALLREYVQREHKTLAEPMMRSLIAASQMMRNAEHSMHRSIQEAIYGVFRALQLDIDPIVAASIIRQQEQVQETAESSSTLNARAVSEHELSTGNTNNTSSTQQPATAQTSDTHSELALQAVLQLVDAYTSEQPQGVRPTMAGLLSWINAQRDISGELAPAQGQADVVIMTIHQSKGLEWPAVIIPQLNEEVFPGGGNKATGDNLKITELVAPSEDDVLADTSTADEEHYDGQYQVPEYSEDAKTWLHNATSVPPTIRIDHDILPHFPHNASNDADITEQMQSITSLEQLILECTGEINTLTDAVDDAVSGVWRGQRSEYGKRYHDDDRRLMYVALTRSECDALVICSKYSSDMTVPYSGIDVENLVFAGTARKPSNFWKEVYGSLSHASQFTQVPVEDTFGGHIEGIFVGEDADEYYQNVVCEPWEHPLALSTTLERSTWPWHVEPESTRAALRTSAQQVQDAVAQSMQDGQQKQEDTKTQIASDEVDTTQTTNAVGSSPLTKAAQQLIAQGALIPKIPTAPMIMVDTDGAGEANIGETSAERQQALQQVQMLQQLQAQGARILEAGRQSVTQVQHRLTLEHSSVQDQLDYWQGIVRPMPTVESFVAAAGTSFHAWAQEYILPEALSAAGNEESVGQPTMEMLHQWRAPRIEALEQELASLQSDSEDTSPDMTSDTASTDVQNALHAQRYRELQWRKRLVESTWNARLPLWVEHSVLMSIEGRIYNGKLDAVFAGGIDEHSRAQYTIIDWKTGKRPTGQDISDKLVQLDLYRLLLARTQGIDIECIDAALYYVSEAQESNRLIVAAGHQEKEIIERLTRL</sequence>
<comment type="catalytic activity">
    <reaction evidence="14">
        <text>ATP + H2O = ADP + phosphate + H(+)</text>
        <dbReference type="Rhea" id="RHEA:13065"/>
        <dbReference type="ChEBI" id="CHEBI:15377"/>
        <dbReference type="ChEBI" id="CHEBI:15378"/>
        <dbReference type="ChEBI" id="CHEBI:30616"/>
        <dbReference type="ChEBI" id="CHEBI:43474"/>
        <dbReference type="ChEBI" id="CHEBI:456216"/>
        <dbReference type="EC" id="5.6.2.4"/>
    </reaction>
</comment>
<keyword evidence="2" id="KW-0540">Nuclease</keyword>
<dbReference type="GO" id="GO:0005829">
    <property type="term" value="C:cytosol"/>
    <property type="evidence" value="ECO:0007669"/>
    <property type="project" value="TreeGrafter"/>
</dbReference>
<gene>
    <name evidence="19" type="ORF">GCM10007377_08030</name>
</gene>
<keyword evidence="8 15" id="KW-0067">ATP-binding</keyword>
<proteinExistence type="inferred from homology"/>
<dbReference type="Gene3D" id="1.10.486.10">
    <property type="entry name" value="PCRA, domain 4"/>
    <property type="match status" value="2"/>
</dbReference>
<dbReference type="InterPro" id="IPR014016">
    <property type="entry name" value="UvrD-like_ATP-bd"/>
</dbReference>
<feature type="binding site" evidence="15">
    <location>
        <begin position="26"/>
        <end position="33"/>
    </location>
    <ligand>
        <name>ATP</name>
        <dbReference type="ChEBI" id="CHEBI:30616"/>
    </ligand>
</feature>
<keyword evidence="5 15" id="KW-0378">Hydrolase</keyword>
<evidence type="ECO:0000256" key="12">
    <source>
        <dbReference type="ARBA" id="ARBA00034617"/>
    </source>
</evidence>
<dbReference type="Pfam" id="PF13361">
    <property type="entry name" value="UvrD_C"/>
    <property type="match status" value="1"/>
</dbReference>
<keyword evidence="20" id="KW-1185">Reference proteome</keyword>
<dbReference type="Gene3D" id="3.30.160.800">
    <property type="match status" value="1"/>
</dbReference>
<evidence type="ECO:0000259" key="17">
    <source>
        <dbReference type="PROSITE" id="PS51198"/>
    </source>
</evidence>
<dbReference type="RefSeq" id="WP_188354916.1">
    <property type="nucleotide sequence ID" value="NZ_BMDH01000001.1"/>
</dbReference>
<evidence type="ECO:0000256" key="8">
    <source>
        <dbReference type="ARBA" id="ARBA00022840"/>
    </source>
</evidence>
<dbReference type="GO" id="GO:0005524">
    <property type="term" value="F:ATP binding"/>
    <property type="evidence" value="ECO:0007669"/>
    <property type="project" value="UniProtKB-UniRule"/>
</dbReference>
<dbReference type="PANTHER" id="PTHR11070:SF55">
    <property type="entry name" value="DNA 3'-5' HELICASE"/>
    <property type="match status" value="1"/>
</dbReference>
<reference evidence="19" key="1">
    <citation type="journal article" date="2014" name="Int. J. Syst. Evol. Microbiol.">
        <title>Complete genome sequence of Corynebacterium casei LMG S-19264T (=DSM 44701T), isolated from a smear-ripened cheese.</title>
        <authorList>
            <consortium name="US DOE Joint Genome Institute (JGI-PGF)"/>
            <person name="Walter F."/>
            <person name="Albersmeier A."/>
            <person name="Kalinowski J."/>
            <person name="Ruckert C."/>
        </authorList>
    </citation>
    <scope>NUCLEOTIDE SEQUENCE</scope>
    <source>
        <strain evidence="19">CCM 8606</strain>
    </source>
</reference>
<dbReference type="GO" id="GO:0000725">
    <property type="term" value="P:recombinational repair"/>
    <property type="evidence" value="ECO:0007669"/>
    <property type="project" value="TreeGrafter"/>
</dbReference>
<keyword evidence="4" id="KW-0227">DNA damage</keyword>
<dbReference type="Gene3D" id="3.40.50.300">
    <property type="entry name" value="P-loop containing nucleotide triphosphate hydrolases"/>
    <property type="match status" value="4"/>
</dbReference>
<name>A0A8J3EY55_9BIFI</name>
<dbReference type="EMBL" id="BMDH01000001">
    <property type="protein sequence ID" value="GGI13852.1"/>
    <property type="molecule type" value="Genomic_DNA"/>
</dbReference>
<feature type="compositionally biased region" description="Low complexity" evidence="16">
    <location>
        <begin position="1045"/>
        <end position="1059"/>
    </location>
</feature>
<dbReference type="Proteomes" id="UP000619536">
    <property type="component" value="Unassembled WGS sequence"/>
</dbReference>
<evidence type="ECO:0000256" key="1">
    <source>
        <dbReference type="ARBA" id="ARBA00009922"/>
    </source>
</evidence>
<evidence type="ECO:0000256" key="5">
    <source>
        <dbReference type="ARBA" id="ARBA00022801"/>
    </source>
</evidence>
<dbReference type="InterPro" id="IPR011604">
    <property type="entry name" value="PDDEXK-like_dom_sf"/>
</dbReference>
<evidence type="ECO:0000256" key="2">
    <source>
        <dbReference type="ARBA" id="ARBA00022722"/>
    </source>
</evidence>
<keyword evidence="7" id="KW-0269">Exonuclease</keyword>
<dbReference type="CDD" id="cd17932">
    <property type="entry name" value="DEXQc_UvrD"/>
    <property type="match status" value="1"/>
</dbReference>
<feature type="domain" description="UvrD-like helicase ATP-binding" evidence="17">
    <location>
        <begin position="5"/>
        <end position="371"/>
    </location>
</feature>
<dbReference type="Pfam" id="PF00580">
    <property type="entry name" value="UvrD-helicase"/>
    <property type="match status" value="1"/>
</dbReference>
<dbReference type="GO" id="GO:0033202">
    <property type="term" value="C:DNA helicase complex"/>
    <property type="evidence" value="ECO:0007669"/>
    <property type="project" value="TreeGrafter"/>
</dbReference>
<keyword evidence="10" id="KW-0234">DNA repair</keyword>
<evidence type="ECO:0000256" key="11">
    <source>
        <dbReference type="ARBA" id="ARBA00023235"/>
    </source>
</evidence>
<dbReference type="InterPro" id="IPR014017">
    <property type="entry name" value="DNA_helicase_UvrD-like_C"/>
</dbReference>
<dbReference type="Pfam" id="PF12705">
    <property type="entry name" value="PDDEXK_1"/>
    <property type="match status" value="1"/>
</dbReference>
<feature type="domain" description="UvrD-like helicase C-terminal" evidence="18">
    <location>
        <begin position="372"/>
        <end position="765"/>
    </location>
</feature>
<keyword evidence="9" id="KW-0238">DNA-binding</keyword>
<dbReference type="GO" id="GO:0043138">
    <property type="term" value="F:3'-5' DNA helicase activity"/>
    <property type="evidence" value="ECO:0007669"/>
    <property type="project" value="UniProtKB-EC"/>
</dbReference>
<evidence type="ECO:0000256" key="15">
    <source>
        <dbReference type="PROSITE-ProRule" id="PRU00560"/>
    </source>
</evidence>
<dbReference type="InterPro" id="IPR013986">
    <property type="entry name" value="DExx_box_DNA_helicase_dom_sf"/>
</dbReference>
<dbReference type="PROSITE" id="PS51217">
    <property type="entry name" value="UVRD_HELICASE_CTER"/>
    <property type="match status" value="1"/>
</dbReference>
<dbReference type="PROSITE" id="PS51198">
    <property type="entry name" value="UVRD_HELICASE_ATP_BIND"/>
    <property type="match status" value="1"/>
</dbReference>
<evidence type="ECO:0000256" key="9">
    <source>
        <dbReference type="ARBA" id="ARBA00023125"/>
    </source>
</evidence>
<accession>A0A8J3EY55</accession>
<dbReference type="InterPro" id="IPR038726">
    <property type="entry name" value="PDDEXK_AddAB-type"/>
</dbReference>
<keyword evidence="11" id="KW-0413">Isomerase</keyword>
<reference evidence="19" key="2">
    <citation type="submission" date="2020-09" db="EMBL/GenBank/DDBJ databases">
        <authorList>
            <person name="Sun Q."/>
            <person name="Sedlacek I."/>
        </authorList>
    </citation>
    <scope>NUCLEOTIDE SEQUENCE</scope>
    <source>
        <strain evidence="19">CCM 8606</strain>
    </source>
</reference>
<dbReference type="PANTHER" id="PTHR11070">
    <property type="entry name" value="UVRD / RECB / PCRA DNA HELICASE FAMILY MEMBER"/>
    <property type="match status" value="1"/>
</dbReference>
<evidence type="ECO:0000256" key="13">
    <source>
        <dbReference type="ARBA" id="ARBA00034808"/>
    </source>
</evidence>
<evidence type="ECO:0000313" key="20">
    <source>
        <dbReference type="Proteomes" id="UP000619536"/>
    </source>
</evidence>
<feature type="compositionally biased region" description="Low complexity" evidence="16">
    <location>
        <begin position="680"/>
        <end position="702"/>
    </location>
</feature>
<dbReference type="SUPFAM" id="SSF52540">
    <property type="entry name" value="P-loop containing nucleoside triphosphate hydrolases"/>
    <property type="match status" value="1"/>
</dbReference>
<dbReference type="EC" id="5.6.2.4" evidence="13"/>
<comment type="similarity">
    <text evidence="1">Belongs to the helicase family. UvrD subfamily.</text>
</comment>
<dbReference type="InterPro" id="IPR027417">
    <property type="entry name" value="P-loop_NTPase"/>
</dbReference>
<dbReference type="GO" id="GO:0004527">
    <property type="term" value="F:exonuclease activity"/>
    <property type="evidence" value="ECO:0007669"/>
    <property type="project" value="UniProtKB-KW"/>
</dbReference>
<dbReference type="InterPro" id="IPR000212">
    <property type="entry name" value="DNA_helicase_UvrD/REP"/>
</dbReference>
<dbReference type="Gene3D" id="1.10.10.160">
    <property type="match status" value="1"/>
</dbReference>
<dbReference type="GO" id="GO:0003677">
    <property type="term" value="F:DNA binding"/>
    <property type="evidence" value="ECO:0007669"/>
    <property type="project" value="UniProtKB-KW"/>
</dbReference>
<keyword evidence="3 15" id="KW-0547">Nucleotide-binding</keyword>
<evidence type="ECO:0000256" key="16">
    <source>
        <dbReference type="SAM" id="MobiDB-lite"/>
    </source>
</evidence>
<evidence type="ECO:0000256" key="7">
    <source>
        <dbReference type="ARBA" id="ARBA00022839"/>
    </source>
</evidence>
<organism evidence="19 20">
    <name type="scientific">Galliscardovia ingluviei</name>
    <dbReference type="NCBI Taxonomy" id="1769422"/>
    <lineage>
        <taxon>Bacteria</taxon>
        <taxon>Bacillati</taxon>
        <taxon>Actinomycetota</taxon>
        <taxon>Actinomycetes</taxon>
        <taxon>Bifidobacteriales</taxon>
        <taxon>Bifidobacteriaceae</taxon>
        <taxon>Galliscardovia</taxon>
    </lineage>
</organism>
<comment type="caution">
    <text evidence="19">The sequence shown here is derived from an EMBL/GenBank/DDBJ whole genome shotgun (WGS) entry which is preliminary data.</text>
</comment>
<comment type="catalytic activity">
    <reaction evidence="12">
        <text>Couples ATP hydrolysis with the unwinding of duplex DNA by translocating in the 3'-5' direction.</text>
        <dbReference type="EC" id="5.6.2.4"/>
    </reaction>
</comment>
<evidence type="ECO:0000256" key="3">
    <source>
        <dbReference type="ARBA" id="ARBA00022741"/>
    </source>
</evidence>
<evidence type="ECO:0000259" key="18">
    <source>
        <dbReference type="PROSITE" id="PS51217"/>
    </source>
</evidence>
<feature type="region of interest" description="Disordered" evidence="16">
    <location>
        <begin position="663"/>
        <end position="702"/>
    </location>
</feature>